<dbReference type="CDD" id="cd04301">
    <property type="entry name" value="NAT_SF"/>
    <property type="match status" value="1"/>
</dbReference>
<evidence type="ECO:0000313" key="3">
    <source>
        <dbReference type="Proteomes" id="UP000176501"/>
    </source>
</evidence>
<evidence type="ECO:0000259" key="1">
    <source>
        <dbReference type="PROSITE" id="PS51186"/>
    </source>
</evidence>
<dbReference type="SUPFAM" id="SSF55729">
    <property type="entry name" value="Acyl-CoA N-acyltransferases (Nat)"/>
    <property type="match status" value="1"/>
</dbReference>
<sequence>MRSLARSWIDERVEFSPATHRTTARAVVLSYHSLFPTRGHMDLSVSFRHPNATDLPKINRLYRREYGDAYPYQLREDDLVSGIAFVAVAHGEVVGCARAIRPNPATPVFLFGGMIVDPPHRRHHIAKALTDLRFDAVTRAGARVVATEPVCCQPSRASQRNMIGNGFVPLGILPAKYPDIKPETLGDQPESLTFAIRWLAGDVSVEGRQLHLDDRLLHLLHETSASLSASADGSRRMCGLMPAPEHHEPMRGTRADGSAFVDVPANWPESSAAIAEFERNGYVACAFLPGLGLTDCGERHDFVRLVHARGRRVRFEHVHVTEHLVPFKEYLAERCGE</sequence>
<reference evidence="2 3" key="1">
    <citation type="journal article" date="2016" name="Nat. Commun.">
        <title>Thousands of microbial genomes shed light on interconnected biogeochemical processes in an aquifer system.</title>
        <authorList>
            <person name="Anantharaman K."/>
            <person name="Brown C.T."/>
            <person name="Hug L.A."/>
            <person name="Sharon I."/>
            <person name="Castelle C.J."/>
            <person name="Probst A.J."/>
            <person name="Thomas B.C."/>
            <person name="Singh A."/>
            <person name="Wilkins M.J."/>
            <person name="Karaoz U."/>
            <person name="Brodie E.L."/>
            <person name="Williams K.H."/>
            <person name="Hubbard S.S."/>
            <person name="Banfield J.F."/>
        </authorList>
    </citation>
    <scope>NUCLEOTIDE SEQUENCE [LARGE SCALE GENOMIC DNA]</scope>
</reference>
<protein>
    <recommendedName>
        <fullName evidence="1">N-acetyltransferase domain-containing protein</fullName>
    </recommendedName>
</protein>
<proteinExistence type="predicted"/>
<evidence type="ECO:0000313" key="2">
    <source>
        <dbReference type="EMBL" id="OGL99060.1"/>
    </source>
</evidence>
<organism evidence="2 3">
    <name type="scientific">Candidatus Uhrbacteria bacterium RIFOXYB2_FULL_57_15</name>
    <dbReference type="NCBI Taxonomy" id="1802422"/>
    <lineage>
        <taxon>Bacteria</taxon>
        <taxon>Candidatus Uhriibacteriota</taxon>
    </lineage>
</organism>
<feature type="domain" description="N-acetyltransferase" evidence="1">
    <location>
        <begin position="45"/>
        <end position="195"/>
    </location>
</feature>
<dbReference type="Proteomes" id="UP000176501">
    <property type="component" value="Unassembled WGS sequence"/>
</dbReference>
<dbReference type="GO" id="GO:0016747">
    <property type="term" value="F:acyltransferase activity, transferring groups other than amino-acyl groups"/>
    <property type="evidence" value="ECO:0007669"/>
    <property type="project" value="InterPro"/>
</dbReference>
<gene>
    <name evidence="2" type="ORF">A2304_02850</name>
</gene>
<dbReference type="PROSITE" id="PS51186">
    <property type="entry name" value="GNAT"/>
    <property type="match status" value="1"/>
</dbReference>
<dbReference type="AlphaFoldDB" id="A0A1F7W8G0"/>
<dbReference type="Gene3D" id="3.40.630.30">
    <property type="match status" value="1"/>
</dbReference>
<accession>A0A1F7W8G0</accession>
<name>A0A1F7W8G0_9BACT</name>
<dbReference type="Pfam" id="PF00583">
    <property type="entry name" value="Acetyltransf_1"/>
    <property type="match status" value="1"/>
</dbReference>
<dbReference type="InterPro" id="IPR016181">
    <property type="entry name" value="Acyl_CoA_acyltransferase"/>
</dbReference>
<dbReference type="InterPro" id="IPR000182">
    <property type="entry name" value="GNAT_dom"/>
</dbReference>
<comment type="caution">
    <text evidence="2">The sequence shown here is derived from an EMBL/GenBank/DDBJ whole genome shotgun (WGS) entry which is preliminary data.</text>
</comment>
<dbReference type="EMBL" id="MGFE01000011">
    <property type="protein sequence ID" value="OGL99060.1"/>
    <property type="molecule type" value="Genomic_DNA"/>
</dbReference>